<evidence type="ECO:0008006" key="3">
    <source>
        <dbReference type="Google" id="ProtNLM"/>
    </source>
</evidence>
<proteinExistence type="predicted"/>
<dbReference type="Gene3D" id="1.10.10.10">
    <property type="entry name" value="Winged helix-like DNA-binding domain superfamily/Winged helix DNA-binding domain"/>
    <property type="match status" value="1"/>
</dbReference>
<dbReference type="InterPro" id="IPR036388">
    <property type="entry name" value="WH-like_DNA-bd_sf"/>
</dbReference>
<sequence length="306" mass="34376">MCAVRAGRERVLGQPVLPNPASARTKGQGWMFAGYIPLRRGILEHVQKGLLNKTDFSVYCLLLLLADHHTGIWWGSAKALGAYNFARSTARNSLQRLESKGYIKRFTTPGVHANYQILINKYAITDGQHKGKLLDAKQTTSTKFLIYTSQQDGKHLGQHQGEHPAPIQEGRIEKKEKRKNPAQASPSPSGFSTFWDLYPRKVGKPAALKAYRGMRSGMRLALVLAGLKRWMQTEQWQKEDGKFIPYPATFLNQRRWEDEPGQEVIELGPRPRPEGKPGKCRDCGAEIPAGFLKCLECMKKKAPVNP</sequence>
<accession>A0A0F9SIN9</accession>
<feature type="region of interest" description="Disordered" evidence="1">
    <location>
        <begin position="154"/>
        <end position="190"/>
    </location>
</feature>
<name>A0A0F9SIN9_9ZZZZ</name>
<evidence type="ECO:0000313" key="2">
    <source>
        <dbReference type="EMBL" id="KKN66924.1"/>
    </source>
</evidence>
<evidence type="ECO:0000256" key="1">
    <source>
        <dbReference type="SAM" id="MobiDB-lite"/>
    </source>
</evidence>
<reference evidence="2" key="1">
    <citation type="journal article" date="2015" name="Nature">
        <title>Complex archaea that bridge the gap between prokaryotes and eukaryotes.</title>
        <authorList>
            <person name="Spang A."/>
            <person name="Saw J.H."/>
            <person name="Jorgensen S.L."/>
            <person name="Zaremba-Niedzwiedzka K."/>
            <person name="Martijn J."/>
            <person name="Lind A.E."/>
            <person name="van Eijk R."/>
            <person name="Schleper C."/>
            <person name="Guy L."/>
            <person name="Ettema T.J."/>
        </authorList>
    </citation>
    <scope>NUCLEOTIDE SEQUENCE</scope>
</reference>
<dbReference type="Pfam" id="PF13730">
    <property type="entry name" value="HTH_36"/>
    <property type="match status" value="1"/>
</dbReference>
<organism evidence="2">
    <name type="scientific">marine sediment metagenome</name>
    <dbReference type="NCBI Taxonomy" id="412755"/>
    <lineage>
        <taxon>unclassified sequences</taxon>
        <taxon>metagenomes</taxon>
        <taxon>ecological metagenomes</taxon>
    </lineage>
</organism>
<comment type="caution">
    <text evidence="2">The sequence shown here is derived from an EMBL/GenBank/DDBJ whole genome shotgun (WGS) entry which is preliminary data.</text>
</comment>
<dbReference type="EMBL" id="LAZR01000487">
    <property type="protein sequence ID" value="KKN66924.1"/>
    <property type="molecule type" value="Genomic_DNA"/>
</dbReference>
<dbReference type="AlphaFoldDB" id="A0A0F9SIN9"/>
<gene>
    <name evidence="2" type="ORF">LCGC14_0466990</name>
</gene>
<protein>
    <recommendedName>
        <fullName evidence="3">Bacteriophage lambda Replication protein O N-terminal domain-containing protein</fullName>
    </recommendedName>
</protein>